<dbReference type="InterPro" id="IPR014327">
    <property type="entry name" value="RNA_pol_sigma70_bacteroid"/>
</dbReference>
<comment type="similarity">
    <text evidence="1">Belongs to the sigma-70 factor family. ECF subfamily.</text>
</comment>
<evidence type="ECO:0000256" key="4">
    <source>
        <dbReference type="ARBA" id="ARBA00023163"/>
    </source>
</evidence>
<dbReference type="PANTHER" id="PTHR43133:SF46">
    <property type="entry name" value="RNA POLYMERASE SIGMA-70 FACTOR ECF SUBFAMILY"/>
    <property type="match status" value="1"/>
</dbReference>
<dbReference type="Gene3D" id="1.10.1740.10">
    <property type="match status" value="1"/>
</dbReference>
<dbReference type="InterPro" id="IPR013324">
    <property type="entry name" value="RNA_pol_sigma_r3/r4-like"/>
</dbReference>
<accession>A0ABT8WVW4</accession>
<evidence type="ECO:0000256" key="3">
    <source>
        <dbReference type="ARBA" id="ARBA00023082"/>
    </source>
</evidence>
<keyword evidence="3" id="KW-0731">Sigma factor</keyword>
<reference evidence="7" key="1">
    <citation type="submission" date="2023-07" db="EMBL/GenBank/DDBJ databases">
        <title>Two novel species in the genus Flavivirga.</title>
        <authorList>
            <person name="Kwon K."/>
        </authorList>
    </citation>
    <scope>NUCLEOTIDE SEQUENCE</scope>
    <source>
        <strain evidence="7">KACC 14157</strain>
    </source>
</reference>
<protein>
    <submittedName>
        <fullName evidence="7">RNA polymerase sigma-70 factor</fullName>
    </submittedName>
</protein>
<evidence type="ECO:0000313" key="7">
    <source>
        <dbReference type="EMBL" id="MDO5985816.1"/>
    </source>
</evidence>
<evidence type="ECO:0000256" key="1">
    <source>
        <dbReference type="ARBA" id="ARBA00010641"/>
    </source>
</evidence>
<dbReference type="Gene3D" id="1.10.10.10">
    <property type="entry name" value="Winged helix-like DNA-binding domain superfamily/Winged helix DNA-binding domain"/>
    <property type="match status" value="1"/>
</dbReference>
<evidence type="ECO:0000256" key="2">
    <source>
        <dbReference type="ARBA" id="ARBA00023015"/>
    </source>
</evidence>
<sequence length="188" mass="22281">MGGSKNEKNIISTLKEGDENTFKHIYSANYDKLCKYVYSLSNNASLAEDVVQDTLMYLWQKREDMHIRSSVSAYLYRSAFNRYMDICRKEKRQKTLMDDLKLSAIIEFEGFEEDKKEQYFVLLENIINKLPEKRKEIFILNKINSYKYKEIADMKGISVRTVESQIRKALITIRKEVTQLKFSNNQRV</sequence>
<dbReference type="Pfam" id="PF08281">
    <property type="entry name" value="Sigma70_r4_2"/>
    <property type="match status" value="1"/>
</dbReference>
<dbReference type="EMBL" id="JAUOEM010000001">
    <property type="protein sequence ID" value="MDO5985816.1"/>
    <property type="molecule type" value="Genomic_DNA"/>
</dbReference>
<dbReference type="InterPro" id="IPR014284">
    <property type="entry name" value="RNA_pol_sigma-70_dom"/>
</dbReference>
<name>A0ABT8WVW4_9FLAO</name>
<dbReference type="NCBIfam" id="TIGR02937">
    <property type="entry name" value="sigma70-ECF"/>
    <property type="match status" value="1"/>
</dbReference>
<dbReference type="InterPro" id="IPR036388">
    <property type="entry name" value="WH-like_DNA-bd_sf"/>
</dbReference>
<evidence type="ECO:0000313" key="8">
    <source>
        <dbReference type="Proteomes" id="UP001176891"/>
    </source>
</evidence>
<dbReference type="Proteomes" id="UP001176891">
    <property type="component" value="Unassembled WGS sequence"/>
</dbReference>
<dbReference type="InterPro" id="IPR007627">
    <property type="entry name" value="RNA_pol_sigma70_r2"/>
</dbReference>
<gene>
    <name evidence="7" type="ORF">Q4Q39_00230</name>
</gene>
<dbReference type="NCBIfam" id="TIGR02985">
    <property type="entry name" value="Sig70_bacteroi1"/>
    <property type="match status" value="1"/>
</dbReference>
<dbReference type="PANTHER" id="PTHR43133">
    <property type="entry name" value="RNA POLYMERASE ECF-TYPE SIGMA FACTO"/>
    <property type="match status" value="1"/>
</dbReference>
<proteinExistence type="inferred from homology"/>
<dbReference type="InterPro" id="IPR013249">
    <property type="entry name" value="RNA_pol_sigma70_r4_t2"/>
</dbReference>
<keyword evidence="8" id="KW-1185">Reference proteome</keyword>
<dbReference type="Pfam" id="PF04542">
    <property type="entry name" value="Sigma70_r2"/>
    <property type="match status" value="1"/>
</dbReference>
<dbReference type="SUPFAM" id="SSF88946">
    <property type="entry name" value="Sigma2 domain of RNA polymerase sigma factors"/>
    <property type="match status" value="1"/>
</dbReference>
<dbReference type="SUPFAM" id="SSF88659">
    <property type="entry name" value="Sigma3 and sigma4 domains of RNA polymerase sigma factors"/>
    <property type="match status" value="1"/>
</dbReference>
<dbReference type="CDD" id="cd06171">
    <property type="entry name" value="Sigma70_r4"/>
    <property type="match status" value="1"/>
</dbReference>
<dbReference type="InterPro" id="IPR039425">
    <property type="entry name" value="RNA_pol_sigma-70-like"/>
</dbReference>
<dbReference type="RefSeq" id="WP_303280362.1">
    <property type="nucleotide sequence ID" value="NZ_BAABCZ010000016.1"/>
</dbReference>
<evidence type="ECO:0000259" key="6">
    <source>
        <dbReference type="Pfam" id="PF08281"/>
    </source>
</evidence>
<feature type="domain" description="RNA polymerase sigma factor 70 region 4 type 2" evidence="6">
    <location>
        <begin position="122"/>
        <end position="170"/>
    </location>
</feature>
<evidence type="ECO:0000259" key="5">
    <source>
        <dbReference type="Pfam" id="PF04542"/>
    </source>
</evidence>
<keyword evidence="4" id="KW-0804">Transcription</keyword>
<keyword evidence="2" id="KW-0805">Transcription regulation</keyword>
<organism evidence="7 8">
    <name type="scientific">Flavivirga amylovorans</name>
    <dbReference type="NCBI Taxonomy" id="870486"/>
    <lineage>
        <taxon>Bacteria</taxon>
        <taxon>Pseudomonadati</taxon>
        <taxon>Bacteroidota</taxon>
        <taxon>Flavobacteriia</taxon>
        <taxon>Flavobacteriales</taxon>
        <taxon>Flavobacteriaceae</taxon>
        <taxon>Flavivirga</taxon>
    </lineage>
</organism>
<feature type="domain" description="RNA polymerase sigma-70 region 2" evidence="5">
    <location>
        <begin position="25"/>
        <end position="92"/>
    </location>
</feature>
<dbReference type="InterPro" id="IPR013325">
    <property type="entry name" value="RNA_pol_sigma_r2"/>
</dbReference>
<comment type="caution">
    <text evidence="7">The sequence shown here is derived from an EMBL/GenBank/DDBJ whole genome shotgun (WGS) entry which is preliminary data.</text>
</comment>